<keyword evidence="5" id="KW-0833">Ubl conjugation pathway</keyword>
<dbReference type="Gene3D" id="2.20.28.10">
    <property type="match status" value="1"/>
</dbReference>
<evidence type="ECO:0000256" key="4">
    <source>
        <dbReference type="ARBA" id="ARBA00022771"/>
    </source>
</evidence>
<protein>
    <submittedName>
        <fullName evidence="9">E3 ubiquitin-protein ligase rzfp34</fullName>
    </submittedName>
</protein>
<dbReference type="GO" id="GO:0008270">
    <property type="term" value="F:zinc ion binding"/>
    <property type="evidence" value="ECO:0007669"/>
    <property type="project" value="UniProtKB-KW"/>
</dbReference>
<dbReference type="GO" id="GO:0061630">
    <property type="term" value="F:ubiquitin protein ligase activity"/>
    <property type="evidence" value="ECO:0007669"/>
    <property type="project" value="TreeGrafter"/>
</dbReference>
<dbReference type="InterPro" id="IPR039512">
    <property type="entry name" value="RCHY1_zinc-ribbon"/>
</dbReference>
<gene>
    <name evidence="9" type="primary">RZPF34_1</name>
    <name evidence="9" type="ORF">CFP56_019578</name>
</gene>
<organism evidence="9 10">
    <name type="scientific">Quercus suber</name>
    <name type="common">Cork oak</name>
    <dbReference type="NCBI Taxonomy" id="58331"/>
    <lineage>
        <taxon>Eukaryota</taxon>
        <taxon>Viridiplantae</taxon>
        <taxon>Streptophyta</taxon>
        <taxon>Embryophyta</taxon>
        <taxon>Tracheophyta</taxon>
        <taxon>Spermatophyta</taxon>
        <taxon>Magnoliopsida</taxon>
        <taxon>eudicotyledons</taxon>
        <taxon>Gunneridae</taxon>
        <taxon>Pentapetalae</taxon>
        <taxon>rosids</taxon>
        <taxon>fabids</taxon>
        <taxon>Fagales</taxon>
        <taxon>Fagaceae</taxon>
        <taxon>Quercus</taxon>
    </lineage>
</organism>
<accession>A0AAW0KIG6</accession>
<dbReference type="Proteomes" id="UP000237347">
    <property type="component" value="Unassembled WGS sequence"/>
</dbReference>
<dbReference type="AlphaFoldDB" id="A0AAW0KIG6"/>
<evidence type="ECO:0000256" key="1">
    <source>
        <dbReference type="ARBA" id="ARBA00004123"/>
    </source>
</evidence>
<evidence type="ECO:0000256" key="5">
    <source>
        <dbReference type="ARBA" id="ARBA00022786"/>
    </source>
</evidence>
<reference evidence="9 10" key="1">
    <citation type="journal article" date="2018" name="Sci. Data">
        <title>The draft genome sequence of cork oak.</title>
        <authorList>
            <person name="Ramos A.M."/>
            <person name="Usie A."/>
            <person name="Barbosa P."/>
            <person name="Barros P.M."/>
            <person name="Capote T."/>
            <person name="Chaves I."/>
            <person name="Simoes F."/>
            <person name="Abreu I."/>
            <person name="Carrasquinho I."/>
            <person name="Faro C."/>
            <person name="Guimaraes J.B."/>
            <person name="Mendonca D."/>
            <person name="Nobrega F."/>
            <person name="Rodrigues L."/>
            <person name="Saibo N.J.M."/>
            <person name="Varela M.C."/>
            <person name="Egas C."/>
            <person name="Matos J."/>
            <person name="Miguel C.M."/>
            <person name="Oliveira M.M."/>
            <person name="Ricardo C.P."/>
            <person name="Goncalves S."/>
        </authorList>
    </citation>
    <scope>NUCLEOTIDE SEQUENCE [LARGE SCALE GENOMIC DNA]</scope>
    <source>
        <strain evidence="10">cv. HL8</strain>
    </source>
</reference>
<keyword evidence="6" id="KW-0862">Zinc</keyword>
<evidence type="ECO:0000256" key="6">
    <source>
        <dbReference type="ARBA" id="ARBA00022833"/>
    </source>
</evidence>
<evidence type="ECO:0000313" key="10">
    <source>
        <dbReference type="Proteomes" id="UP000237347"/>
    </source>
</evidence>
<evidence type="ECO:0000256" key="3">
    <source>
        <dbReference type="ARBA" id="ARBA00022723"/>
    </source>
</evidence>
<evidence type="ECO:0000256" key="7">
    <source>
        <dbReference type="ARBA" id="ARBA00023242"/>
    </source>
</evidence>
<dbReference type="EMBL" id="PKMF04000305">
    <property type="protein sequence ID" value="KAK7838530.1"/>
    <property type="molecule type" value="Genomic_DNA"/>
</dbReference>
<evidence type="ECO:0000256" key="2">
    <source>
        <dbReference type="ARBA" id="ARBA00004906"/>
    </source>
</evidence>
<dbReference type="Pfam" id="PF14599">
    <property type="entry name" value="zinc_ribbon_6"/>
    <property type="match status" value="1"/>
</dbReference>
<evidence type="ECO:0000313" key="9">
    <source>
        <dbReference type="EMBL" id="KAK7838530.1"/>
    </source>
</evidence>
<keyword evidence="7" id="KW-0539">Nucleus</keyword>
<feature type="domain" description="RCHY1 zinc-ribbon" evidence="8">
    <location>
        <begin position="24"/>
        <end position="71"/>
    </location>
</feature>
<dbReference type="GO" id="GO:0016567">
    <property type="term" value="P:protein ubiquitination"/>
    <property type="evidence" value="ECO:0007669"/>
    <property type="project" value="TreeGrafter"/>
</dbReference>
<dbReference type="GO" id="GO:0005634">
    <property type="term" value="C:nucleus"/>
    <property type="evidence" value="ECO:0007669"/>
    <property type="project" value="UniProtKB-SubCell"/>
</dbReference>
<name>A0AAW0KIG6_QUESU</name>
<dbReference type="PANTHER" id="PTHR21319:SF54">
    <property type="entry name" value="E3 UBIQUITIN-PROTEIN LIGASE RZFP34-LIKE"/>
    <property type="match status" value="1"/>
</dbReference>
<sequence>MFLSKFILVKTGPLYILTCFENQSQVAATPMPQTYQNKMVWILCNDCGKTSEVNFHIVAHKCLKCKSYNTRQTQGGPVSYSSRIAERVYQDGEMIDLSYLRYLQMQQFHYSRDFYQRGRVG</sequence>
<dbReference type="PANTHER" id="PTHR21319">
    <property type="entry name" value="RING FINGER AND CHY ZINC FINGER DOMAIN-CONTAINING PROTEIN 1"/>
    <property type="match status" value="1"/>
</dbReference>
<dbReference type="GO" id="GO:0006511">
    <property type="term" value="P:ubiquitin-dependent protein catabolic process"/>
    <property type="evidence" value="ECO:0007669"/>
    <property type="project" value="TreeGrafter"/>
</dbReference>
<comment type="caution">
    <text evidence="9">The sequence shown here is derived from an EMBL/GenBank/DDBJ whole genome shotgun (WGS) entry which is preliminary data.</text>
</comment>
<keyword evidence="10" id="KW-1185">Reference proteome</keyword>
<keyword evidence="4" id="KW-0863">Zinc-finger</keyword>
<dbReference type="FunFam" id="2.20.28.10:FF:000009">
    <property type="entry name" value="RING finger and CHY zinc finger domain-containing protein 1"/>
    <property type="match status" value="1"/>
</dbReference>
<keyword evidence="3" id="KW-0479">Metal-binding</keyword>
<evidence type="ECO:0000259" key="8">
    <source>
        <dbReference type="Pfam" id="PF14599"/>
    </source>
</evidence>
<comment type="subcellular location">
    <subcellularLocation>
        <location evidence="1">Nucleus</location>
    </subcellularLocation>
</comment>
<proteinExistence type="predicted"/>
<comment type="pathway">
    <text evidence="2">Protein modification; protein ubiquitination.</text>
</comment>